<dbReference type="PROSITE" id="PS00211">
    <property type="entry name" value="ABC_TRANSPORTER_1"/>
    <property type="match status" value="1"/>
</dbReference>
<dbReference type="AlphaFoldDB" id="A0A0U5AFV3"/>
<dbReference type="Gene3D" id="3.40.50.300">
    <property type="entry name" value="P-loop containing nucleotide triphosphate hydrolases"/>
    <property type="match status" value="1"/>
</dbReference>
<reference evidence="6 7" key="1">
    <citation type="journal article" date="2016" name="Int. J. Syst. Evol. Microbiol.">
        <title>Caldimicrobium thiodismutans sp. nov., a sulfur-disproportionating bacterium isolated from a hot spring, and emended description of the genus Caldimicrobium.</title>
        <authorList>
            <person name="Kojima H."/>
            <person name="Umezawa K."/>
            <person name="Fukui M."/>
        </authorList>
    </citation>
    <scope>NUCLEOTIDE SEQUENCE [LARGE SCALE GENOMIC DNA]</scope>
    <source>
        <strain evidence="6 7">TF1</strain>
    </source>
</reference>
<dbReference type="EMBL" id="AP014945">
    <property type="protein sequence ID" value="BAU22887.1"/>
    <property type="molecule type" value="Genomic_DNA"/>
</dbReference>
<dbReference type="InterPro" id="IPR017911">
    <property type="entry name" value="MacB-like_ATP-bd"/>
</dbReference>
<accession>A0A0U5AFV3</accession>
<dbReference type="GO" id="GO:0016887">
    <property type="term" value="F:ATP hydrolysis activity"/>
    <property type="evidence" value="ECO:0007669"/>
    <property type="project" value="InterPro"/>
</dbReference>
<dbReference type="GO" id="GO:0005886">
    <property type="term" value="C:plasma membrane"/>
    <property type="evidence" value="ECO:0007669"/>
    <property type="project" value="TreeGrafter"/>
</dbReference>
<dbReference type="GO" id="GO:0022857">
    <property type="term" value="F:transmembrane transporter activity"/>
    <property type="evidence" value="ECO:0007669"/>
    <property type="project" value="UniProtKB-ARBA"/>
</dbReference>
<sequence>MTLLKLLKINKWVGGERILKDISLEIVEGEFIAIIGPSGSGKSSLLYIMGFLDCPSSGDILYRGKPINFAEANTISRLRNEKMGFVFQFHYLIPELNLIENVMAPQIRKGISPKEAKERAETLLVRLGLKGKEKRQVFEISGGEMQRVAIARALANSPEILLCDEPTGNLDSKNTEKVMEIFEEINQEGTTIVLVTHDLSLARRAKRIIEMRDGEILKTTPLNGAL</sequence>
<dbReference type="FunFam" id="3.40.50.300:FF:000032">
    <property type="entry name" value="Export ABC transporter ATP-binding protein"/>
    <property type="match status" value="1"/>
</dbReference>
<reference evidence="7" key="2">
    <citation type="journal article" date="2016" name="Int. J. Syst. Evol. Microbiol.">
        <title>Caldimicrobium thiodismutans sp. nov., a sulfur-disproportionating bacterium isolated from a hot spring.</title>
        <authorList>
            <person name="Kojima H."/>
            <person name="Umezawa K."/>
            <person name="Fukui M."/>
        </authorList>
    </citation>
    <scope>NUCLEOTIDE SEQUENCE [LARGE SCALE GENOMIC DNA]</scope>
    <source>
        <strain evidence="7">TF1</strain>
    </source>
</reference>
<dbReference type="OrthoDB" id="9802264at2"/>
<dbReference type="Proteomes" id="UP000068196">
    <property type="component" value="Chromosome"/>
</dbReference>
<dbReference type="KEGG" id="cthi:THC_0493"/>
<keyword evidence="2" id="KW-0547">Nucleotide-binding</keyword>
<dbReference type="SMART" id="SM00382">
    <property type="entry name" value="AAA"/>
    <property type="match status" value="1"/>
</dbReference>
<protein>
    <submittedName>
        <fullName evidence="6">ABC transporter ATP-binding protein</fullName>
    </submittedName>
</protein>
<evidence type="ECO:0000256" key="1">
    <source>
        <dbReference type="ARBA" id="ARBA00022448"/>
    </source>
</evidence>
<keyword evidence="1" id="KW-0813">Transport</keyword>
<dbReference type="STRING" id="1653476.THC_0493"/>
<dbReference type="InterPro" id="IPR027417">
    <property type="entry name" value="P-loop_NTPase"/>
</dbReference>
<organism evidence="6 7">
    <name type="scientific">Caldimicrobium thiodismutans</name>
    <dbReference type="NCBI Taxonomy" id="1653476"/>
    <lineage>
        <taxon>Bacteria</taxon>
        <taxon>Pseudomonadati</taxon>
        <taxon>Thermodesulfobacteriota</taxon>
        <taxon>Thermodesulfobacteria</taxon>
        <taxon>Thermodesulfobacteriales</taxon>
        <taxon>Thermodesulfobacteriaceae</taxon>
        <taxon>Caldimicrobium</taxon>
    </lineage>
</organism>
<dbReference type="PROSITE" id="PS50893">
    <property type="entry name" value="ABC_TRANSPORTER_2"/>
    <property type="match status" value="1"/>
</dbReference>
<name>A0A0U5AFV3_9BACT</name>
<dbReference type="PATRIC" id="fig|1653476.3.peg.508"/>
<evidence type="ECO:0000259" key="5">
    <source>
        <dbReference type="PROSITE" id="PS50893"/>
    </source>
</evidence>
<feature type="domain" description="ABC transporter" evidence="5">
    <location>
        <begin position="4"/>
        <end position="226"/>
    </location>
</feature>
<evidence type="ECO:0000256" key="2">
    <source>
        <dbReference type="ARBA" id="ARBA00022741"/>
    </source>
</evidence>
<dbReference type="InterPro" id="IPR003593">
    <property type="entry name" value="AAA+_ATPase"/>
</dbReference>
<dbReference type="InterPro" id="IPR015854">
    <property type="entry name" value="ABC_transpr_LolD-like"/>
</dbReference>
<dbReference type="GO" id="GO:0005524">
    <property type="term" value="F:ATP binding"/>
    <property type="evidence" value="ECO:0007669"/>
    <property type="project" value="UniProtKB-KW"/>
</dbReference>
<evidence type="ECO:0000256" key="4">
    <source>
        <dbReference type="ARBA" id="ARBA00038388"/>
    </source>
</evidence>
<proteinExistence type="inferred from homology"/>
<dbReference type="PANTHER" id="PTHR24220:SF86">
    <property type="entry name" value="ABC TRANSPORTER ABCH.1"/>
    <property type="match status" value="1"/>
</dbReference>
<evidence type="ECO:0000313" key="7">
    <source>
        <dbReference type="Proteomes" id="UP000068196"/>
    </source>
</evidence>
<dbReference type="PANTHER" id="PTHR24220">
    <property type="entry name" value="IMPORT ATP-BINDING PROTEIN"/>
    <property type="match status" value="1"/>
</dbReference>
<dbReference type="InterPro" id="IPR017871">
    <property type="entry name" value="ABC_transporter-like_CS"/>
</dbReference>
<comment type="similarity">
    <text evidence="4">Belongs to the ABC transporter superfamily. Macrolide exporter (TC 3.A.1.122) family.</text>
</comment>
<dbReference type="RefSeq" id="WP_068512835.1">
    <property type="nucleotide sequence ID" value="NZ_AP014945.1"/>
</dbReference>
<dbReference type="CDD" id="cd03255">
    <property type="entry name" value="ABC_MJ0796_LolCDE_FtsE"/>
    <property type="match status" value="1"/>
</dbReference>
<dbReference type="GO" id="GO:0098796">
    <property type="term" value="C:membrane protein complex"/>
    <property type="evidence" value="ECO:0007669"/>
    <property type="project" value="UniProtKB-ARBA"/>
</dbReference>
<dbReference type="InterPro" id="IPR003439">
    <property type="entry name" value="ABC_transporter-like_ATP-bd"/>
</dbReference>
<dbReference type="Pfam" id="PF00005">
    <property type="entry name" value="ABC_tran"/>
    <property type="match status" value="1"/>
</dbReference>
<gene>
    <name evidence="6" type="ORF">THC_0493</name>
</gene>
<evidence type="ECO:0000313" key="6">
    <source>
        <dbReference type="EMBL" id="BAU22887.1"/>
    </source>
</evidence>
<evidence type="ECO:0000256" key="3">
    <source>
        <dbReference type="ARBA" id="ARBA00022840"/>
    </source>
</evidence>
<keyword evidence="3 6" id="KW-0067">ATP-binding</keyword>
<keyword evidence="7" id="KW-1185">Reference proteome</keyword>
<dbReference type="SUPFAM" id="SSF52540">
    <property type="entry name" value="P-loop containing nucleoside triphosphate hydrolases"/>
    <property type="match status" value="1"/>
</dbReference>